<dbReference type="PANTHER" id="PTHR47893:SF1">
    <property type="entry name" value="REGULATORY PROTEIN PCHR"/>
    <property type="match status" value="1"/>
</dbReference>
<dbReference type="RefSeq" id="WP_216517218.1">
    <property type="nucleotide sequence ID" value="NZ_JAHLPM010000003.1"/>
</dbReference>
<dbReference type="EMBL" id="JAHLPM010000003">
    <property type="protein sequence ID" value="MBU5437270.1"/>
    <property type="molecule type" value="Genomic_DNA"/>
</dbReference>
<proteinExistence type="predicted"/>
<evidence type="ECO:0000259" key="1">
    <source>
        <dbReference type="PROSITE" id="PS01124"/>
    </source>
</evidence>
<keyword evidence="3" id="KW-1185">Reference proteome</keyword>
<name>A0ABS6E2Y9_9FIRM</name>
<reference evidence="2 3" key="1">
    <citation type="submission" date="2021-06" db="EMBL/GenBank/DDBJ databases">
        <authorList>
            <person name="Sun Q."/>
            <person name="Li D."/>
        </authorList>
    </citation>
    <scope>NUCLEOTIDE SEQUENCE [LARGE SCALE GENOMIC DNA]</scope>
    <source>
        <strain evidence="2 3">MSJ-40</strain>
    </source>
</reference>
<dbReference type="PANTHER" id="PTHR47893">
    <property type="entry name" value="REGULATORY PROTEIN PCHR"/>
    <property type="match status" value="1"/>
</dbReference>
<organism evidence="2 3">
    <name type="scientific">Tissierella simiarum</name>
    <dbReference type="NCBI Taxonomy" id="2841534"/>
    <lineage>
        <taxon>Bacteria</taxon>
        <taxon>Bacillati</taxon>
        <taxon>Bacillota</taxon>
        <taxon>Tissierellia</taxon>
        <taxon>Tissierellales</taxon>
        <taxon>Tissierellaceae</taxon>
        <taxon>Tissierella</taxon>
    </lineage>
</organism>
<feature type="domain" description="HTH araC/xylS-type" evidence="1">
    <location>
        <begin position="241"/>
        <end position="339"/>
    </location>
</feature>
<dbReference type="Proteomes" id="UP000749471">
    <property type="component" value="Unassembled WGS sequence"/>
</dbReference>
<sequence>MKHRFHINTKGGYSEIFNQYAEMRTHFATIRSSTNNESGREIIYDIDFDYGEGSIKLYRLMGNVMLIIFDTLFYHDMITEFDLCQEYFEIEYCIDGCLSIQEAEVGNMCLCSNDLSISMSRETSGSVINCAGQKYQGISITAEKSAIASYFGSCGADLWEDTIEQLQKGLREQYYQGISVSPEITNVFLQIFNCSLPEKTKILFFESKVMEILSKIVSYEILETDMTEQIPLDEFEIRQIKKIPEILMRNLYELPTISELSKELAINKNKLMKGFKLIYGDTIFRYHRKMCLQRAATLLLDTNRSINEIALDVGYSNPSNFCYAFKNEFGITPLQHKMSLL</sequence>
<dbReference type="SMART" id="SM00342">
    <property type="entry name" value="HTH_ARAC"/>
    <property type="match status" value="1"/>
</dbReference>
<protein>
    <submittedName>
        <fullName evidence="2">AraC family transcriptional regulator</fullName>
    </submittedName>
</protein>
<dbReference type="InterPro" id="IPR018060">
    <property type="entry name" value="HTH_AraC"/>
</dbReference>
<dbReference type="PROSITE" id="PS01124">
    <property type="entry name" value="HTH_ARAC_FAMILY_2"/>
    <property type="match status" value="1"/>
</dbReference>
<dbReference type="InterPro" id="IPR053142">
    <property type="entry name" value="PchR_regulatory_protein"/>
</dbReference>
<evidence type="ECO:0000313" key="3">
    <source>
        <dbReference type="Proteomes" id="UP000749471"/>
    </source>
</evidence>
<dbReference type="Pfam" id="PF12833">
    <property type="entry name" value="HTH_18"/>
    <property type="match status" value="1"/>
</dbReference>
<gene>
    <name evidence="2" type="ORF">KQI42_04570</name>
</gene>
<comment type="caution">
    <text evidence="2">The sequence shown here is derived from an EMBL/GenBank/DDBJ whole genome shotgun (WGS) entry which is preliminary data.</text>
</comment>
<accession>A0ABS6E2Y9</accession>
<evidence type="ECO:0000313" key="2">
    <source>
        <dbReference type="EMBL" id="MBU5437270.1"/>
    </source>
</evidence>